<dbReference type="OrthoDB" id="5397087at2759"/>
<dbReference type="AlphaFoldDB" id="A0A0D2IM21"/>
<evidence type="ECO:0000313" key="2">
    <source>
        <dbReference type="EMBL" id="KIX06809.1"/>
    </source>
</evidence>
<dbReference type="Proteomes" id="UP000053617">
    <property type="component" value="Unassembled WGS sequence"/>
</dbReference>
<dbReference type="STRING" id="1442369.A0A0D2IM21"/>
<proteinExistence type="predicted"/>
<dbReference type="EMBL" id="KN847477">
    <property type="protein sequence ID" value="KIX06809.1"/>
    <property type="molecule type" value="Genomic_DNA"/>
</dbReference>
<evidence type="ECO:0000313" key="3">
    <source>
        <dbReference type="Proteomes" id="UP000053617"/>
    </source>
</evidence>
<gene>
    <name evidence="2" type="ORF">Z518_04785</name>
</gene>
<protein>
    <submittedName>
        <fullName evidence="2">Uncharacterized protein</fullName>
    </submittedName>
</protein>
<dbReference type="HOGENOM" id="CLU_039192_0_0_1"/>
<keyword evidence="3" id="KW-1185">Reference proteome</keyword>
<organism evidence="2 3">
    <name type="scientific">Rhinocladiella mackenziei CBS 650.93</name>
    <dbReference type="NCBI Taxonomy" id="1442369"/>
    <lineage>
        <taxon>Eukaryota</taxon>
        <taxon>Fungi</taxon>
        <taxon>Dikarya</taxon>
        <taxon>Ascomycota</taxon>
        <taxon>Pezizomycotina</taxon>
        <taxon>Eurotiomycetes</taxon>
        <taxon>Chaetothyriomycetidae</taxon>
        <taxon>Chaetothyriales</taxon>
        <taxon>Herpotrichiellaceae</taxon>
        <taxon>Rhinocladiella</taxon>
    </lineage>
</organism>
<name>A0A0D2IM21_9EURO</name>
<accession>A0A0D2IM21</accession>
<feature type="region of interest" description="Disordered" evidence="1">
    <location>
        <begin position="84"/>
        <end position="131"/>
    </location>
</feature>
<sequence length="304" mass="34105">MRRAYIVASRRSDRSLEARVESVRRASEIHQRRTGRSLRVTEQDIINEEMYEEEDDDLPLPYHRLTTHLQTEFGRFQSTIGCLFDEPSGNAKRNGTDDPTSPSGSVPPGPFNHRRMSTTASLQHGDISTDHQISTDGMKMDSEYLRRTPFTIFPSVGATSFSPLWEDMGPFTTSLPPRCQQMIAQAPGFDPNEPAYAMLIRGSDQYVSNLYDPWQDMRGGVKSMLGQIVNGAQNTNPDSKPKTIAAHPSLGQNDYDQNDLPTAGLDFNFSLENKGLDFAGGGVNWPLVQIRSRLQERNSWIFSS</sequence>
<dbReference type="RefSeq" id="XP_013273945.1">
    <property type="nucleotide sequence ID" value="XM_013418491.1"/>
</dbReference>
<dbReference type="GeneID" id="25292856"/>
<dbReference type="VEuPathDB" id="FungiDB:Z518_04785"/>
<reference evidence="2 3" key="1">
    <citation type="submission" date="2015-01" db="EMBL/GenBank/DDBJ databases">
        <title>The Genome Sequence of Rhinocladiella mackenzie CBS 650.93.</title>
        <authorList>
            <consortium name="The Broad Institute Genomics Platform"/>
            <person name="Cuomo C."/>
            <person name="de Hoog S."/>
            <person name="Gorbushina A."/>
            <person name="Stielow B."/>
            <person name="Teixiera M."/>
            <person name="Abouelleil A."/>
            <person name="Chapman S.B."/>
            <person name="Priest M."/>
            <person name="Young S.K."/>
            <person name="Wortman J."/>
            <person name="Nusbaum C."/>
            <person name="Birren B."/>
        </authorList>
    </citation>
    <scope>NUCLEOTIDE SEQUENCE [LARGE SCALE GENOMIC DNA]</scope>
    <source>
        <strain evidence="2 3">CBS 650.93</strain>
    </source>
</reference>
<evidence type="ECO:0000256" key="1">
    <source>
        <dbReference type="SAM" id="MobiDB-lite"/>
    </source>
</evidence>